<dbReference type="Proteomes" id="UP001301958">
    <property type="component" value="Unassembled WGS sequence"/>
</dbReference>
<name>A0AAN6YPM9_9PEZI</name>
<evidence type="ECO:0000313" key="2">
    <source>
        <dbReference type="EMBL" id="KAK4222178.1"/>
    </source>
</evidence>
<evidence type="ECO:0000256" key="1">
    <source>
        <dbReference type="SAM" id="Phobius"/>
    </source>
</evidence>
<keyword evidence="1" id="KW-1133">Transmembrane helix</keyword>
<dbReference type="EMBL" id="MU865486">
    <property type="protein sequence ID" value="KAK4222178.1"/>
    <property type="molecule type" value="Genomic_DNA"/>
</dbReference>
<proteinExistence type="predicted"/>
<keyword evidence="1" id="KW-0812">Transmembrane</keyword>
<reference evidence="2" key="2">
    <citation type="submission" date="2023-05" db="EMBL/GenBank/DDBJ databases">
        <authorList>
            <consortium name="Lawrence Berkeley National Laboratory"/>
            <person name="Steindorff A."/>
            <person name="Hensen N."/>
            <person name="Bonometti L."/>
            <person name="Westerberg I."/>
            <person name="Brannstrom I.O."/>
            <person name="Guillou S."/>
            <person name="Cros-Aarteil S."/>
            <person name="Calhoun S."/>
            <person name="Haridas S."/>
            <person name="Kuo A."/>
            <person name="Mondo S."/>
            <person name="Pangilinan J."/>
            <person name="Riley R."/>
            <person name="Labutti K."/>
            <person name="Andreopoulos B."/>
            <person name="Lipzen A."/>
            <person name="Chen C."/>
            <person name="Yanf M."/>
            <person name="Daum C."/>
            <person name="Ng V."/>
            <person name="Clum A."/>
            <person name="Ohm R."/>
            <person name="Martin F."/>
            <person name="Silar P."/>
            <person name="Natvig D."/>
            <person name="Lalanne C."/>
            <person name="Gautier V."/>
            <person name="Ament-Velasquez S.L."/>
            <person name="Kruys A."/>
            <person name="Hutchinson M.I."/>
            <person name="Powell A.J."/>
            <person name="Barry K."/>
            <person name="Miller A.N."/>
            <person name="Grigoriev I.V."/>
            <person name="Debuchy R."/>
            <person name="Gladieux P."/>
            <person name="Thoren M.H."/>
            <person name="Johannesson H."/>
        </authorList>
    </citation>
    <scope>NUCLEOTIDE SEQUENCE</scope>
    <source>
        <strain evidence="2">CBS 990.96</strain>
    </source>
</reference>
<protein>
    <submittedName>
        <fullName evidence="2">Uncharacterized protein</fullName>
    </submittedName>
</protein>
<comment type="caution">
    <text evidence="2">The sequence shown here is derived from an EMBL/GenBank/DDBJ whole genome shotgun (WGS) entry which is preliminary data.</text>
</comment>
<feature type="non-terminal residue" evidence="2">
    <location>
        <position position="1"/>
    </location>
</feature>
<gene>
    <name evidence="2" type="ORF">QBC38DRAFT_375613</name>
</gene>
<keyword evidence="3" id="KW-1185">Reference proteome</keyword>
<feature type="transmembrane region" description="Helical" evidence="1">
    <location>
        <begin position="12"/>
        <end position="29"/>
    </location>
</feature>
<reference evidence="2" key="1">
    <citation type="journal article" date="2023" name="Mol. Phylogenet. Evol.">
        <title>Genome-scale phylogeny and comparative genomics of the fungal order Sordariales.</title>
        <authorList>
            <person name="Hensen N."/>
            <person name="Bonometti L."/>
            <person name="Westerberg I."/>
            <person name="Brannstrom I.O."/>
            <person name="Guillou S."/>
            <person name="Cros-Aarteil S."/>
            <person name="Calhoun S."/>
            <person name="Haridas S."/>
            <person name="Kuo A."/>
            <person name="Mondo S."/>
            <person name="Pangilinan J."/>
            <person name="Riley R."/>
            <person name="LaButti K."/>
            <person name="Andreopoulos B."/>
            <person name="Lipzen A."/>
            <person name="Chen C."/>
            <person name="Yan M."/>
            <person name="Daum C."/>
            <person name="Ng V."/>
            <person name="Clum A."/>
            <person name="Steindorff A."/>
            <person name="Ohm R.A."/>
            <person name="Martin F."/>
            <person name="Silar P."/>
            <person name="Natvig D.O."/>
            <person name="Lalanne C."/>
            <person name="Gautier V."/>
            <person name="Ament-Velasquez S.L."/>
            <person name="Kruys A."/>
            <person name="Hutchinson M.I."/>
            <person name="Powell A.J."/>
            <person name="Barry K."/>
            <person name="Miller A.N."/>
            <person name="Grigoriev I.V."/>
            <person name="Debuchy R."/>
            <person name="Gladieux P."/>
            <person name="Hiltunen Thoren M."/>
            <person name="Johannesson H."/>
        </authorList>
    </citation>
    <scope>NUCLEOTIDE SEQUENCE</scope>
    <source>
        <strain evidence="2">CBS 990.96</strain>
    </source>
</reference>
<accession>A0AAN6YPM9</accession>
<keyword evidence="1" id="KW-0472">Membrane</keyword>
<dbReference type="AlphaFoldDB" id="A0AAN6YPM9"/>
<sequence>RLDSSHYQRQLILILAVGIYWLPFLWDPISPAPVGQHLQVLQHNGIPDIDPRFRPFPNQFLPAGLSANRHINGRLIDTRRAYSLNVWNTVRGPNNTVIPANLPKLQLLEHVFAAIKAFK</sequence>
<evidence type="ECO:0000313" key="3">
    <source>
        <dbReference type="Proteomes" id="UP001301958"/>
    </source>
</evidence>
<organism evidence="2 3">
    <name type="scientific">Podospora fimiseda</name>
    <dbReference type="NCBI Taxonomy" id="252190"/>
    <lineage>
        <taxon>Eukaryota</taxon>
        <taxon>Fungi</taxon>
        <taxon>Dikarya</taxon>
        <taxon>Ascomycota</taxon>
        <taxon>Pezizomycotina</taxon>
        <taxon>Sordariomycetes</taxon>
        <taxon>Sordariomycetidae</taxon>
        <taxon>Sordariales</taxon>
        <taxon>Podosporaceae</taxon>
        <taxon>Podospora</taxon>
    </lineage>
</organism>